<gene>
    <name evidence="15" type="primary">LOC111117796</name>
</gene>
<keyword evidence="14" id="KW-1185">Reference proteome</keyword>
<dbReference type="Pfam" id="PF02709">
    <property type="entry name" value="Glyco_transf_7C"/>
    <property type="match status" value="1"/>
</dbReference>
<dbReference type="RefSeq" id="XP_022312734.1">
    <property type="nucleotide sequence ID" value="XM_022457026.1"/>
</dbReference>
<dbReference type="GO" id="GO:0005794">
    <property type="term" value="C:Golgi apparatus"/>
    <property type="evidence" value="ECO:0007669"/>
    <property type="project" value="TreeGrafter"/>
</dbReference>
<dbReference type="GeneID" id="111117796"/>
<dbReference type="GO" id="GO:0008378">
    <property type="term" value="F:galactosyltransferase activity"/>
    <property type="evidence" value="ECO:0007669"/>
    <property type="project" value="TreeGrafter"/>
</dbReference>
<evidence type="ECO:0000256" key="9">
    <source>
        <dbReference type="ARBA" id="ARBA00023136"/>
    </source>
</evidence>
<evidence type="ECO:0000256" key="6">
    <source>
        <dbReference type="ARBA" id="ARBA00022692"/>
    </source>
</evidence>
<evidence type="ECO:0000256" key="10">
    <source>
        <dbReference type="ARBA" id="ARBA00023180"/>
    </source>
</evidence>
<evidence type="ECO:0000256" key="3">
    <source>
        <dbReference type="ARBA" id="ARBA00005735"/>
    </source>
</evidence>
<evidence type="ECO:0000256" key="11">
    <source>
        <dbReference type="RuleBase" id="RU368121"/>
    </source>
</evidence>
<keyword evidence="5 11" id="KW-0808">Transferase</keyword>
<reference evidence="15" key="1">
    <citation type="submission" date="2025-08" db="UniProtKB">
        <authorList>
            <consortium name="RefSeq"/>
        </authorList>
    </citation>
    <scope>IDENTIFICATION</scope>
    <source>
        <tissue evidence="15">Whole sample</tissue>
    </source>
</reference>
<evidence type="ECO:0000256" key="4">
    <source>
        <dbReference type="ARBA" id="ARBA00022676"/>
    </source>
</evidence>
<evidence type="ECO:0000313" key="14">
    <source>
        <dbReference type="Proteomes" id="UP000694844"/>
    </source>
</evidence>
<dbReference type="EC" id="2.4.1.-" evidence="11"/>
<dbReference type="PRINTS" id="PR02050">
    <property type="entry name" value="B14GALTRFASE"/>
</dbReference>
<dbReference type="Gene3D" id="3.90.550.10">
    <property type="entry name" value="Spore Coat Polysaccharide Biosynthesis Protein SpsA, Chain A"/>
    <property type="match status" value="1"/>
</dbReference>
<name>A0A8B8CC59_CRAVI</name>
<dbReference type="PANTHER" id="PTHR19300:SF57">
    <property type="entry name" value="BETA-1,4-N-ACETYLGALACTOSAMINYLTRANSFERASE"/>
    <property type="match status" value="1"/>
</dbReference>
<keyword evidence="9" id="KW-0472">Membrane</keyword>
<dbReference type="InterPro" id="IPR029044">
    <property type="entry name" value="Nucleotide-diphossugar_trans"/>
</dbReference>
<sequence>MKYTKRTLQLSVVLLLASVLLVLYHFGFVFNIDCIYKSCSQFARCCPKLVGNFHPDLRLISSEEMANKFYWVHEGGRYSLSDVSSDVTRVAILIPFRKREEHLQILLNNLHPFLYKQQLDYTVYVVDQVDEKPFNKGKLYNIGYTEAKKNNHTCYVFHDVDLIPENDHNLYGCVRSPMHLSRAIDKYNYSLPDVKLIGGVSAWRTEEFERVNGWSNLFWFWGGEDDDMSYRIMANRLPIYRFRNSVARYLMLKHRQSTVNTARYRILKDSHIRYKFDGLSSLVYIPPDIQQTPLYTRILVKL</sequence>
<evidence type="ECO:0000256" key="8">
    <source>
        <dbReference type="ARBA" id="ARBA00022989"/>
    </source>
</evidence>
<dbReference type="GO" id="GO:0033842">
    <property type="term" value="F:N-acetyl-beta-glucosaminyl-derivative 4-beta-N-acetylgalactosaminyltransferase activity"/>
    <property type="evidence" value="ECO:0007669"/>
    <property type="project" value="TreeGrafter"/>
</dbReference>
<dbReference type="GO" id="GO:0016020">
    <property type="term" value="C:membrane"/>
    <property type="evidence" value="ECO:0007669"/>
    <property type="project" value="UniProtKB-SubCell"/>
</dbReference>
<dbReference type="InterPro" id="IPR003859">
    <property type="entry name" value="Galactosyl_T"/>
</dbReference>
<evidence type="ECO:0000313" key="15">
    <source>
        <dbReference type="RefSeq" id="XP_022312734.1"/>
    </source>
</evidence>
<dbReference type="KEGG" id="cvn:111117796"/>
<protein>
    <recommendedName>
        <fullName evidence="11">Beta-1,4-galactosyltransferase</fullName>
        <ecNumber evidence="11">2.4.1.-</ecNumber>
    </recommendedName>
</protein>
<evidence type="ECO:0000256" key="7">
    <source>
        <dbReference type="ARBA" id="ARBA00022968"/>
    </source>
</evidence>
<dbReference type="Proteomes" id="UP000694844">
    <property type="component" value="Chromosome 10"/>
</dbReference>
<keyword evidence="7 11" id="KW-0735">Signal-anchor</keyword>
<comment type="similarity">
    <text evidence="3 11">Belongs to the glycosyltransferase 7 family.</text>
</comment>
<evidence type="ECO:0000256" key="1">
    <source>
        <dbReference type="ARBA" id="ARBA00004606"/>
    </source>
</evidence>
<dbReference type="UniPathway" id="UPA00378"/>
<dbReference type="PANTHER" id="PTHR19300">
    <property type="entry name" value="BETA-1,4-GALACTOSYLTRANSFERASE"/>
    <property type="match status" value="1"/>
</dbReference>
<evidence type="ECO:0000259" key="12">
    <source>
        <dbReference type="Pfam" id="PF02709"/>
    </source>
</evidence>
<dbReference type="SUPFAM" id="SSF53448">
    <property type="entry name" value="Nucleotide-diphospho-sugar transferases"/>
    <property type="match status" value="1"/>
</dbReference>
<evidence type="ECO:0000256" key="2">
    <source>
        <dbReference type="ARBA" id="ARBA00004922"/>
    </source>
</evidence>
<comment type="subcellular location">
    <subcellularLocation>
        <location evidence="1">Membrane</location>
        <topology evidence="1">Single-pass type II membrane protein</topology>
    </subcellularLocation>
</comment>
<comment type="pathway">
    <text evidence="2 11">Protein modification; protein glycosylation.</text>
</comment>
<keyword evidence="6" id="KW-0812">Transmembrane</keyword>
<dbReference type="GO" id="GO:0005975">
    <property type="term" value="P:carbohydrate metabolic process"/>
    <property type="evidence" value="ECO:0007669"/>
    <property type="project" value="InterPro"/>
</dbReference>
<evidence type="ECO:0000256" key="5">
    <source>
        <dbReference type="ARBA" id="ARBA00022679"/>
    </source>
</evidence>
<comment type="function">
    <text evidence="11">Catalyses the transfer of galactose onto proteins or lipids.</text>
</comment>
<keyword evidence="8" id="KW-1133">Transmembrane helix</keyword>
<dbReference type="GO" id="GO:0006688">
    <property type="term" value="P:glycosphingolipid biosynthetic process"/>
    <property type="evidence" value="ECO:0007669"/>
    <property type="project" value="TreeGrafter"/>
</dbReference>
<dbReference type="OrthoDB" id="10016069at2759"/>
<dbReference type="InterPro" id="IPR027791">
    <property type="entry name" value="Galactosyl_T_C"/>
</dbReference>
<dbReference type="InterPro" id="IPR027995">
    <property type="entry name" value="Galactosyl_T_N"/>
</dbReference>
<keyword evidence="4 11" id="KW-0328">Glycosyltransferase</keyword>
<dbReference type="AlphaFoldDB" id="A0A8B8CC59"/>
<dbReference type="Pfam" id="PF13733">
    <property type="entry name" value="Glyco_transf_7N"/>
    <property type="match status" value="1"/>
</dbReference>
<accession>A0A8B8CC59</accession>
<evidence type="ECO:0000259" key="13">
    <source>
        <dbReference type="Pfam" id="PF13733"/>
    </source>
</evidence>
<organism evidence="14 15">
    <name type="scientific">Crassostrea virginica</name>
    <name type="common">Eastern oyster</name>
    <dbReference type="NCBI Taxonomy" id="6565"/>
    <lineage>
        <taxon>Eukaryota</taxon>
        <taxon>Metazoa</taxon>
        <taxon>Spiralia</taxon>
        <taxon>Lophotrochozoa</taxon>
        <taxon>Mollusca</taxon>
        <taxon>Bivalvia</taxon>
        <taxon>Autobranchia</taxon>
        <taxon>Pteriomorphia</taxon>
        <taxon>Ostreida</taxon>
        <taxon>Ostreoidea</taxon>
        <taxon>Ostreidae</taxon>
        <taxon>Crassostrea</taxon>
    </lineage>
</organism>
<keyword evidence="10 11" id="KW-0325">Glycoprotein</keyword>
<proteinExistence type="inferred from homology"/>
<feature type="domain" description="Galactosyltransferase C-terminal" evidence="12">
    <location>
        <begin position="179"/>
        <end position="255"/>
    </location>
</feature>
<feature type="domain" description="Galactosyltransferase N-terminal" evidence="13">
    <location>
        <begin position="47"/>
        <end position="173"/>
    </location>
</feature>